<evidence type="ECO:0000313" key="3">
    <source>
        <dbReference type="Proteomes" id="UP000235005"/>
    </source>
</evidence>
<gene>
    <name evidence="2" type="ORF">C0039_16210</name>
</gene>
<dbReference type="EMBL" id="PKUS01000026">
    <property type="protein sequence ID" value="PLW67643.1"/>
    <property type="molecule type" value="Genomic_DNA"/>
</dbReference>
<keyword evidence="3" id="KW-1185">Reference proteome</keyword>
<reference evidence="2 3" key="1">
    <citation type="submission" date="2018-01" db="EMBL/GenBank/DDBJ databases">
        <title>The draft genome sequence of Halioglobus lutimaris HF004.</title>
        <authorList>
            <person name="Du Z.-J."/>
            <person name="Shi M.-J."/>
        </authorList>
    </citation>
    <scope>NUCLEOTIDE SEQUENCE [LARGE SCALE GENOMIC DNA]</scope>
    <source>
        <strain evidence="2 3">HF004</strain>
    </source>
</reference>
<name>A0A2N5WZH8_9GAMM</name>
<dbReference type="OrthoDB" id="115989at2"/>
<feature type="domain" description="Pyridoxamine 5'-phosphate oxidase N-terminal" evidence="1">
    <location>
        <begin position="8"/>
        <end position="131"/>
    </location>
</feature>
<dbReference type="InterPro" id="IPR011576">
    <property type="entry name" value="Pyridox_Oxase_N"/>
</dbReference>
<dbReference type="InterPro" id="IPR012349">
    <property type="entry name" value="Split_barrel_FMN-bd"/>
</dbReference>
<evidence type="ECO:0000259" key="1">
    <source>
        <dbReference type="Pfam" id="PF01243"/>
    </source>
</evidence>
<protein>
    <submittedName>
        <fullName evidence="2">Pyridoxamine 5'-phosphate oxidase</fullName>
    </submittedName>
</protein>
<dbReference type="Proteomes" id="UP000235005">
    <property type="component" value="Unassembled WGS sequence"/>
</dbReference>
<dbReference type="AlphaFoldDB" id="A0A2N5WZH8"/>
<dbReference type="PANTHER" id="PTHR39336">
    <property type="entry name" value="PYRIDOXAMINE PHOSPHATE OXIDASE FAMILY PROTEIN (AFU_ORTHOLOGUE AFUA_6G11440)"/>
    <property type="match status" value="1"/>
</dbReference>
<accession>A0A2N5WZH8</accession>
<dbReference type="SUPFAM" id="SSF50475">
    <property type="entry name" value="FMN-binding split barrel"/>
    <property type="match status" value="1"/>
</dbReference>
<dbReference type="Pfam" id="PF01243">
    <property type="entry name" value="PNPOx_N"/>
    <property type="match status" value="1"/>
</dbReference>
<proteinExistence type="predicted"/>
<dbReference type="Gene3D" id="2.30.110.10">
    <property type="entry name" value="Electron Transport, Fmn-binding Protein, Chain A"/>
    <property type="match status" value="1"/>
</dbReference>
<evidence type="ECO:0000313" key="2">
    <source>
        <dbReference type="EMBL" id="PLW67643.1"/>
    </source>
</evidence>
<sequence length="191" mass="21551">MAQRYESLTDEHVGFIERQHIFFVGTAGNESLVNVSPKGMDSFRVLNNSKVAWLNLTGSGNETAAHVRENRRMTIMFCSFDKQPLILRLYGKAIAVHPRDDAWRSLIELFPAHTGARQVFEVDIELVQTSCGYAVPYYDLVGERPTLSKWADNKGHEGIREYWQGNTKSLDGMDTGGVFRILCHSNSSLII</sequence>
<dbReference type="PANTHER" id="PTHR39336:SF1">
    <property type="entry name" value="PYRIDOXAMINE PHOSPHATE OXIDASE FAMILY PROTEIN (AFU_ORTHOLOGUE AFUA_6G11440)"/>
    <property type="match status" value="1"/>
</dbReference>
<dbReference type="RefSeq" id="WP_101518683.1">
    <property type="nucleotide sequence ID" value="NZ_PKUS01000026.1"/>
</dbReference>
<comment type="caution">
    <text evidence="2">The sequence shown here is derived from an EMBL/GenBank/DDBJ whole genome shotgun (WGS) entry which is preliminary data.</text>
</comment>
<organism evidence="2 3">
    <name type="scientific">Pseudohalioglobus lutimaris</name>
    <dbReference type="NCBI Taxonomy" id="1737061"/>
    <lineage>
        <taxon>Bacteria</taxon>
        <taxon>Pseudomonadati</taxon>
        <taxon>Pseudomonadota</taxon>
        <taxon>Gammaproteobacteria</taxon>
        <taxon>Cellvibrionales</taxon>
        <taxon>Halieaceae</taxon>
        <taxon>Pseudohalioglobus</taxon>
    </lineage>
</organism>